<dbReference type="HOGENOM" id="CLU_026445_1_0_1"/>
<feature type="region of interest" description="Disordered" evidence="1">
    <location>
        <begin position="401"/>
        <end position="423"/>
    </location>
</feature>
<protein>
    <recommendedName>
        <fullName evidence="4">DUF1688-domain-containing protein</fullName>
    </recommendedName>
</protein>
<evidence type="ECO:0000313" key="3">
    <source>
        <dbReference type="Proteomes" id="UP000054549"/>
    </source>
</evidence>
<dbReference type="InterPro" id="IPR012469">
    <property type="entry name" value="DUF1688"/>
</dbReference>
<dbReference type="STRING" id="946122.A0A0C2TMK7"/>
<accession>A0A0C2TMK7</accession>
<name>A0A0C2TMK7_AMAMK</name>
<dbReference type="EMBL" id="KN818228">
    <property type="protein sequence ID" value="KIL68414.1"/>
    <property type="molecule type" value="Genomic_DNA"/>
</dbReference>
<dbReference type="AlphaFoldDB" id="A0A0C2TMK7"/>
<dbReference type="OrthoDB" id="2153176at2759"/>
<dbReference type="PANTHER" id="PTHR31687">
    <property type="match status" value="1"/>
</dbReference>
<reference evidence="2 3" key="1">
    <citation type="submission" date="2014-04" db="EMBL/GenBank/DDBJ databases">
        <title>Evolutionary Origins and Diversification of the Mycorrhizal Mutualists.</title>
        <authorList>
            <consortium name="DOE Joint Genome Institute"/>
            <consortium name="Mycorrhizal Genomics Consortium"/>
            <person name="Kohler A."/>
            <person name="Kuo A."/>
            <person name="Nagy L.G."/>
            <person name="Floudas D."/>
            <person name="Copeland A."/>
            <person name="Barry K.W."/>
            <person name="Cichocki N."/>
            <person name="Veneault-Fourrey C."/>
            <person name="LaButti K."/>
            <person name="Lindquist E.A."/>
            <person name="Lipzen A."/>
            <person name="Lundell T."/>
            <person name="Morin E."/>
            <person name="Murat C."/>
            <person name="Riley R."/>
            <person name="Ohm R."/>
            <person name="Sun H."/>
            <person name="Tunlid A."/>
            <person name="Henrissat B."/>
            <person name="Grigoriev I.V."/>
            <person name="Hibbett D.S."/>
            <person name="Martin F."/>
        </authorList>
    </citation>
    <scope>NUCLEOTIDE SEQUENCE [LARGE SCALE GENOMIC DNA]</scope>
    <source>
        <strain evidence="2 3">Koide BX008</strain>
    </source>
</reference>
<dbReference type="InParanoid" id="A0A0C2TMK7"/>
<dbReference type="PANTHER" id="PTHR31687:SF3">
    <property type="entry name" value="PROTEIN URG3"/>
    <property type="match status" value="1"/>
</dbReference>
<proteinExistence type="predicted"/>
<keyword evidence="3" id="KW-1185">Reference proteome</keyword>
<evidence type="ECO:0000313" key="2">
    <source>
        <dbReference type="EMBL" id="KIL68414.1"/>
    </source>
</evidence>
<evidence type="ECO:0000256" key="1">
    <source>
        <dbReference type="SAM" id="MobiDB-lite"/>
    </source>
</evidence>
<gene>
    <name evidence="2" type="ORF">M378DRAFT_8493</name>
</gene>
<dbReference type="Proteomes" id="UP000054549">
    <property type="component" value="Unassembled WGS sequence"/>
</dbReference>
<dbReference type="Pfam" id="PF07958">
    <property type="entry name" value="DUF1688"/>
    <property type="match status" value="1"/>
</dbReference>
<organism evidence="2 3">
    <name type="scientific">Amanita muscaria (strain Koide BX008)</name>
    <dbReference type="NCBI Taxonomy" id="946122"/>
    <lineage>
        <taxon>Eukaryota</taxon>
        <taxon>Fungi</taxon>
        <taxon>Dikarya</taxon>
        <taxon>Basidiomycota</taxon>
        <taxon>Agaricomycotina</taxon>
        <taxon>Agaricomycetes</taxon>
        <taxon>Agaricomycetidae</taxon>
        <taxon>Agaricales</taxon>
        <taxon>Pluteineae</taxon>
        <taxon>Amanitaceae</taxon>
        <taxon>Amanita</taxon>
    </lineage>
</organism>
<evidence type="ECO:0008006" key="4">
    <source>
        <dbReference type="Google" id="ProtNLM"/>
    </source>
</evidence>
<sequence length="423" mass="46826">MTTADYLRTLPAIRERCSRVFELAKADRLQYITYKPEKEADVVDFCISLLKRDYGSDLTAIPPHGRRCHLDAGLPRVDPLLEKWENVDVKEKARRLVDLTVISVLLDAGAGNVWKYSEASSGKVFSRSEGLAIASFHMFQEGLFSGDTNQPHQADANGLRAITIEKVQKAMQVDEDNPMAGVEGRTGLLYSLSTALELNPEYFGSPPRPGHMIDFLERQSSTSEDGTTVVPAAALWTVLLEGFNHIWPSRINFQGKALGDVWPCPALKEVSGGQEEGDDLVPFHKLSQWLAYSLIEALERTLNWRFEGKEHMTGLPEYRNGGLFVDFGVLELKPNLLPMDPKSGLPHALPSHPAIVEWRALTVIGLDRVAAAIRQKLGLTEKQLSLLQILEGATWKGGREKAKMCRPSSGGPPIEIESDGTVF</sequence>